<feature type="transmembrane region" description="Helical" evidence="1">
    <location>
        <begin position="72"/>
        <end position="93"/>
    </location>
</feature>
<evidence type="ECO:0000259" key="2">
    <source>
        <dbReference type="Pfam" id="PF14285"/>
    </source>
</evidence>
<dbReference type="Proteomes" id="UP000191554">
    <property type="component" value="Unassembled WGS sequence"/>
</dbReference>
<feature type="domain" description="DUF4367" evidence="2">
    <location>
        <begin position="135"/>
        <end position="242"/>
    </location>
</feature>
<keyword evidence="1" id="KW-1133">Transmembrane helix</keyword>
<keyword evidence="1" id="KW-0472">Membrane</keyword>
<accession>A0A1V4SEE5</accession>
<keyword evidence="4" id="KW-1185">Reference proteome</keyword>
<evidence type="ECO:0000313" key="4">
    <source>
        <dbReference type="Proteomes" id="UP000191554"/>
    </source>
</evidence>
<dbReference type="EMBL" id="MZGX01000033">
    <property type="protein sequence ID" value="OPX42194.1"/>
    <property type="molecule type" value="Genomic_DNA"/>
</dbReference>
<dbReference type="STRING" id="48256.CLHUN_39810"/>
<dbReference type="InterPro" id="IPR025377">
    <property type="entry name" value="DUF4367"/>
</dbReference>
<comment type="caution">
    <text evidence="3">The sequence shown here is derived from an EMBL/GenBank/DDBJ whole genome shotgun (WGS) entry which is preliminary data.</text>
</comment>
<evidence type="ECO:0000313" key="3">
    <source>
        <dbReference type="EMBL" id="OPX42194.1"/>
    </source>
</evidence>
<proteinExistence type="predicted"/>
<gene>
    <name evidence="3" type="ORF">CLHUN_39810</name>
</gene>
<sequence length="246" mass="28032">MNKELKDKIFCDILEYALELECERAGKELPAEAELLQNLSISKEFEKRMLALFRVRKRKTVTKYILSLSKKVAVCFMLVLILNITLLITVDAYRVNFFNLCVTVKDGFTTFVFTEDNRENEVEMSRIPEDWDTVYLPVSIPGGFSIKNSISTGSIKRIIYSDKDNKLTINFSYYPIKSSTFSIDTEDSQMDKIYIGANAGYLSVKASDGEERTSVVWNDDTTAFSLISTLDKKTVINIAKSVKKIK</sequence>
<name>A0A1V4SEE5_RUMHU</name>
<reference evidence="3 4" key="1">
    <citation type="submission" date="2017-03" db="EMBL/GenBank/DDBJ databases">
        <title>Genome sequence of Clostridium hungatei DSM 14427.</title>
        <authorList>
            <person name="Poehlein A."/>
            <person name="Daniel R."/>
        </authorList>
    </citation>
    <scope>NUCLEOTIDE SEQUENCE [LARGE SCALE GENOMIC DNA]</scope>
    <source>
        <strain evidence="3 4">DSM 14427</strain>
    </source>
</reference>
<protein>
    <recommendedName>
        <fullName evidence="2">DUF4367 domain-containing protein</fullName>
    </recommendedName>
</protein>
<evidence type="ECO:0000256" key="1">
    <source>
        <dbReference type="SAM" id="Phobius"/>
    </source>
</evidence>
<organism evidence="3 4">
    <name type="scientific">Ruminiclostridium hungatei</name>
    <name type="common">Clostridium hungatei</name>
    <dbReference type="NCBI Taxonomy" id="48256"/>
    <lineage>
        <taxon>Bacteria</taxon>
        <taxon>Bacillati</taxon>
        <taxon>Bacillota</taxon>
        <taxon>Clostridia</taxon>
        <taxon>Eubacteriales</taxon>
        <taxon>Oscillospiraceae</taxon>
        <taxon>Ruminiclostridium</taxon>
    </lineage>
</organism>
<dbReference type="Pfam" id="PF14285">
    <property type="entry name" value="DUF4367"/>
    <property type="match status" value="1"/>
</dbReference>
<keyword evidence="1" id="KW-0812">Transmembrane</keyword>
<dbReference type="OrthoDB" id="2612814at2"/>
<dbReference type="AlphaFoldDB" id="A0A1V4SEE5"/>